<dbReference type="Pfam" id="PF13828">
    <property type="entry name" value="DUF4190"/>
    <property type="match status" value="1"/>
</dbReference>
<dbReference type="PANTHER" id="PTHR40040">
    <property type="entry name" value="SMALL HYDROPHOBIC PROTEIN-RELATED"/>
    <property type="match status" value="1"/>
</dbReference>
<organism evidence="3 4">
    <name type="scientific">Streptomyces lichenis</name>
    <dbReference type="NCBI Taxonomy" id="2306967"/>
    <lineage>
        <taxon>Bacteria</taxon>
        <taxon>Bacillati</taxon>
        <taxon>Actinomycetota</taxon>
        <taxon>Actinomycetes</taxon>
        <taxon>Kitasatosporales</taxon>
        <taxon>Streptomycetaceae</taxon>
        <taxon>Streptomyces</taxon>
    </lineage>
</organism>
<dbReference type="InterPro" id="IPR025241">
    <property type="entry name" value="DUF4190"/>
</dbReference>
<evidence type="ECO:0000259" key="2">
    <source>
        <dbReference type="Pfam" id="PF13828"/>
    </source>
</evidence>
<comment type="caution">
    <text evidence="3">The sequence shown here is derived from an EMBL/GenBank/DDBJ whole genome shotgun (WGS) entry which is preliminary data.</text>
</comment>
<dbReference type="EMBL" id="JALPTH010000012">
    <property type="protein sequence ID" value="MCK8678584.1"/>
    <property type="molecule type" value="Genomic_DNA"/>
</dbReference>
<dbReference type="PANTHER" id="PTHR40040:SF1">
    <property type="entry name" value="MEMBRANE PROTEIN"/>
    <property type="match status" value="1"/>
</dbReference>
<sequence length="97" mass="9465">MAGYGTSGTHGQARSATNGLAIAGLVCGIVGIFFANIILGPLAIIFGAVGLRQAKAGKGGSGMAKASIVLGIIDVVLFIVLVAIASSNGGMSWYVGG</sequence>
<feature type="transmembrane region" description="Helical" evidence="1">
    <location>
        <begin position="20"/>
        <end position="51"/>
    </location>
</feature>
<evidence type="ECO:0000256" key="1">
    <source>
        <dbReference type="SAM" id="Phobius"/>
    </source>
</evidence>
<feature type="domain" description="DUF4190" evidence="2">
    <location>
        <begin position="20"/>
        <end position="81"/>
    </location>
</feature>
<keyword evidence="4" id="KW-1185">Reference proteome</keyword>
<evidence type="ECO:0000313" key="3">
    <source>
        <dbReference type="EMBL" id="MCK8678584.1"/>
    </source>
</evidence>
<keyword evidence="1" id="KW-1133">Transmembrane helix</keyword>
<protein>
    <submittedName>
        <fullName evidence="3">DUF4190 domain-containing protein</fullName>
    </submittedName>
</protein>
<feature type="transmembrane region" description="Helical" evidence="1">
    <location>
        <begin position="63"/>
        <end position="85"/>
    </location>
</feature>
<keyword evidence="1" id="KW-0472">Membrane</keyword>
<dbReference type="Proteomes" id="UP001522868">
    <property type="component" value="Unassembled WGS sequence"/>
</dbReference>
<evidence type="ECO:0000313" key="4">
    <source>
        <dbReference type="Proteomes" id="UP001522868"/>
    </source>
</evidence>
<dbReference type="InterPro" id="IPR055338">
    <property type="entry name" value="YqfX-like"/>
</dbReference>
<reference evidence="3 4" key="1">
    <citation type="submission" date="2022-04" db="EMBL/GenBank/DDBJ databases">
        <title>Streptomyces sp. nov. LCR6-01 isolated from Lichen of Dirinaria sp.</title>
        <authorList>
            <person name="Kanchanasin P."/>
            <person name="Tanasupawat S."/>
            <person name="Phongsopitanun W."/>
        </authorList>
    </citation>
    <scope>NUCLEOTIDE SEQUENCE [LARGE SCALE GENOMIC DNA]</scope>
    <source>
        <strain evidence="3 4">LCR6-01</strain>
    </source>
</reference>
<accession>A0ABT0IB98</accession>
<keyword evidence="1" id="KW-0812">Transmembrane</keyword>
<name>A0ABT0IB98_9ACTN</name>
<gene>
    <name evidence="3" type="ORF">M1O15_14510</name>
</gene>
<proteinExistence type="predicted"/>
<dbReference type="RefSeq" id="WP_248634222.1">
    <property type="nucleotide sequence ID" value="NZ_JALPTH010000012.1"/>
</dbReference>